<keyword evidence="5" id="KW-1185">Reference proteome</keyword>
<evidence type="ECO:0000313" key="5">
    <source>
        <dbReference type="Proteomes" id="UP001497600"/>
    </source>
</evidence>
<protein>
    <recommendedName>
        <fullName evidence="3">Hap4 transcription factor heteromerisation domain-containing protein</fullName>
    </recommendedName>
</protein>
<feature type="compositionally biased region" description="Low complexity" evidence="2">
    <location>
        <begin position="86"/>
        <end position="99"/>
    </location>
</feature>
<feature type="compositionally biased region" description="Low complexity" evidence="2">
    <location>
        <begin position="306"/>
        <end position="315"/>
    </location>
</feature>
<dbReference type="EMBL" id="OZ004258">
    <property type="protein sequence ID" value="CAK7914440.1"/>
    <property type="molecule type" value="Genomic_DNA"/>
</dbReference>
<proteinExistence type="predicted"/>
<evidence type="ECO:0000256" key="2">
    <source>
        <dbReference type="SAM" id="MobiDB-lite"/>
    </source>
</evidence>
<reference evidence="4 5" key="1">
    <citation type="submission" date="2024-01" db="EMBL/GenBank/DDBJ databases">
        <authorList>
            <consortium name="Genoscope - CEA"/>
            <person name="William W."/>
        </authorList>
    </citation>
    <scope>NUCLEOTIDE SEQUENCE [LARGE SCALE GENOMIC DNA]</scope>
    <source>
        <strain evidence="4 5">29B2s-10</strain>
    </source>
</reference>
<name>A0ABP0EIZ8_9ASCO</name>
<evidence type="ECO:0000256" key="1">
    <source>
        <dbReference type="ARBA" id="ARBA00023242"/>
    </source>
</evidence>
<feature type="compositionally biased region" description="Polar residues" evidence="2">
    <location>
        <begin position="263"/>
        <end position="272"/>
    </location>
</feature>
<accession>A0ABP0EIZ8</accession>
<feature type="domain" description="Hap4 transcription factor heteromerisation" evidence="3">
    <location>
        <begin position="38"/>
        <end position="54"/>
    </location>
</feature>
<sequence length="419" mass="45581">MPTQTQLSQSSNPNPSPSPCSNPSAAVDSSVPMLAVKTSKAWVLPPRPKPGRKPTTSCKEKKRRAKSIATETSARPGGSTSPANLGSSPGPSPGVYSGPASTNKVNANTTQAAIGGSLATNGSAIGLPVSSSSSTTPSASTLSRHITTIEAENSSLKTHLLSLIQEYTHLRSVVLTDTSMAGNSDHGNLLHQSAASTRKRSFTDFLASDPMNELIDNMSDLSHSTPGATSGHPYLYSTDSEELKSPEDIDEDEELFNFINLEDTSGELQEQPANAHGLRSDDDIDFDMDSPALSRTTSPSETDCENSLMTSLTRSTTVSTNNSSFMLHDHHHSHNLHHPHQKKSYGGQMFKDQPYNFYSLPQFDSVDDQYGFTFDHKLSAQEKYTSMLKEDQYNSVTDFLEERLIANDMNYYVQNRHDL</sequence>
<organism evidence="4 5">
    <name type="scientific">[Candida] anglica</name>
    <dbReference type="NCBI Taxonomy" id="148631"/>
    <lineage>
        <taxon>Eukaryota</taxon>
        <taxon>Fungi</taxon>
        <taxon>Dikarya</taxon>
        <taxon>Ascomycota</taxon>
        <taxon>Saccharomycotina</taxon>
        <taxon>Pichiomycetes</taxon>
        <taxon>Debaryomycetaceae</taxon>
        <taxon>Kurtzmaniella</taxon>
    </lineage>
</organism>
<feature type="region of interest" description="Disordered" evidence="2">
    <location>
        <begin position="1"/>
        <end position="103"/>
    </location>
</feature>
<dbReference type="Pfam" id="PF10297">
    <property type="entry name" value="Hap4_Hap_bind"/>
    <property type="match status" value="1"/>
</dbReference>
<feature type="compositionally biased region" description="Polar residues" evidence="2">
    <location>
        <begin position="69"/>
        <end position="85"/>
    </location>
</feature>
<dbReference type="Proteomes" id="UP001497600">
    <property type="component" value="Chromosome F"/>
</dbReference>
<keyword evidence="1" id="KW-0539">Nucleus</keyword>
<evidence type="ECO:0000259" key="3">
    <source>
        <dbReference type="Pfam" id="PF10297"/>
    </source>
</evidence>
<evidence type="ECO:0000313" key="4">
    <source>
        <dbReference type="EMBL" id="CAK7914440.1"/>
    </source>
</evidence>
<dbReference type="InterPro" id="IPR018287">
    <property type="entry name" value="Hap4_TF_heteromerisation"/>
</dbReference>
<feature type="region of interest" description="Disordered" evidence="2">
    <location>
        <begin position="263"/>
        <end position="315"/>
    </location>
</feature>
<gene>
    <name evidence="4" type="ORF">CAAN4_F16446</name>
</gene>